<dbReference type="InterPro" id="IPR026038">
    <property type="entry name" value="Put_PGPase"/>
</dbReference>
<reference evidence="2 3" key="1">
    <citation type="submission" date="2019-07" db="EMBL/GenBank/DDBJ databases">
        <title>Genome sequence of Acholeplasma laidlawii strain with increased resistance to erythromycin.</title>
        <authorList>
            <person name="Medvedeva E.S."/>
            <person name="Baranova N.B."/>
            <person name="Siniagina M.N."/>
            <person name="Mouzykantov A."/>
            <person name="Chernova O.A."/>
            <person name="Chernov V.M."/>
        </authorList>
    </citation>
    <scope>NUCLEOTIDE SEQUENCE [LARGE SCALE GENOMIC DNA]</scope>
    <source>
        <strain evidence="2 3">PG8REry</strain>
    </source>
</reference>
<dbReference type="EMBL" id="VKID01000001">
    <property type="protein sequence ID" value="TRY00260.1"/>
    <property type="molecule type" value="Genomic_DNA"/>
</dbReference>
<dbReference type="Gene3D" id="1.10.3760.10">
    <property type="entry name" value="PgpA-like"/>
    <property type="match status" value="1"/>
</dbReference>
<dbReference type="AlphaFoldDB" id="A0A553IJ78"/>
<dbReference type="RefSeq" id="WP_012242243.1">
    <property type="nucleotide sequence ID" value="NZ_CP103951.1"/>
</dbReference>
<name>A0A553IJ78_ACHLA</name>
<dbReference type="InterPro" id="IPR007686">
    <property type="entry name" value="YutG/PgpA"/>
</dbReference>
<accession>A0A553IJ78</accession>
<organism evidence="2 3">
    <name type="scientific">Acholeplasma laidlawii</name>
    <dbReference type="NCBI Taxonomy" id="2148"/>
    <lineage>
        <taxon>Bacteria</taxon>
        <taxon>Bacillati</taxon>
        <taxon>Mycoplasmatota</taxon>
        <taxon>Mollicutes</taxon>
        <taxon>Acholeplasmatales</taxon>
        <taxon>Acholeplasmataceae</taxon>
        <taxon>Acholeplasma</taxon>
    </lineage>
</organism>
<gene>
    <name evidence="2" type="ORF">FNV44_04220</name>
</gene>
<protein>
    <submittedName>
        <fullName evidence="2">Phosphatidylglycerophosphatase A</fullName>
    </submittedName>
</protein>
<dbReference type="InterPro" id="IPR036681">
    <property type="entry name" value="PgpA-like_sf"/>
</dbReference>
<evidence type="ECO:0000313" key="3">
    <source>
        <dbReference type="Proteomes" id="UP000315938"/>
    </source>
</evidence>
<dbReference type="Proteomes" id="UP000315938">
    <property type="component" value="Unassembled WGS sequence"/>
</dbReference>
<dbReference type="PIRSF" id="PIRSF019587">
    <property type="entry name" value="PGPase"/>
    <property type="match status" value="1"/>
</dbReference>
<dbReference type="Pfam" id="PF04608">
    <property type="entry name" value="PgpA"/>
    <property type="match status" value="1"/>
</dbReference>
<dbReference type="OMA" id="QLKYYPH"/>
<dbReference type="GO" id="GO:0008962">
    <property type="term" value="F:phosphatidylglycerophosphatase activity"/>
    <property type="evidence" value="ECO:0007669"/>
    <property type="project" value="InterPro"/>
</dbReference>
<dbReference type="CDD" id="cd06971">
    <property type="entry name" value="PgpA"/>
    <property type="match status" value="1"/>
</dbReference>
<sequence length="178" mass="19719">MIEKTYEEIKYDLIIKRLKERGVEVADIAKITLDLQKPYLKDMTLEICIDHVNRVLIKREVQNAVLTGIELDVLAEKGLLSEPLSTILMEDYGLYGVDEILALSIVNVYGSIGLTNFGYVDKLKLGIIKELDTKQEGVVRCNTFLDDLVGGVAAAAAGSIAHKYADTTKVLEAYKKAI</sequence>
<feature type="domain" description="YutG/PgpA" evidence="1">
    <location>
        <begin position="45"/>
        <end position="161"/>
    </location>
</feature>
<dbReference type="GO" id="GO:0006629">
    <property type="term" value="P:lipid metabolic process"/>
    <property type="evidence" value="ECO:0007669"/>
    <property type="project" value="InterPro"/>
</dbReference>
<evidence type="ECO:0000259" key="1">
    <source>
        <dbReference type="Pfam" id="PF04608"/>
    </source>
</evidence>
<proteinExistence type="predicted"/>
<dbReference type="GeneID" id="41338473"/>
<comment type="caution">
    <text evidence="2">The sequence shown here is derived from an EMBL/GenBank/DDBJ whole genome shotgun (WGS) entry which is preliminary data.</text>
</comment>
<dbReference type="SUPFAM" id="SSF101307">
    <property type="entry name" value="YutG-like"/>
    <property type="match status" value="1"/>
</dbReference>
<evidence type="ECO:0000313" key="2">
    <source>
        <dbReference type="EMBL" id="TRY00260.1"/>
    </source>
</evidence>